<sequence>MVSELGRSDPDLAAAVRGADFLLTRLPEDSDSSPGWHIEACHGGCVVLVNLTTYQVAAYNPLTQALHLFPFPTTNEILVKGVPDFIFISDEDQEARMICVQHRNKPQQVPARLAVFSPATREWQILPWVETPQPSQPEDDGDIVPTFLPGTQLKGFVYRRHTSKAYVLVLNTATMQFSRVDLPPFLVEMDPTLFSLDLGHSKDGKLCLAVIEAETLIVWLWRADDDVVEKWMQEGTFPLSTFVDDAKISVEDYTTVQIEAVIEGFVYVSTKYDAYTESLHSLCLETAKLNKLFDNKYTNSARPYIMAWPPSLVGNEEDFENKVTGENVANDGPAGPEEAPSVLVTALRSYKEALINDDGAKVAEIELFLLSIEDEKKSLAAQLTTARDYILRISADIDGYRRRPERESLPTIVVLRYANGTSNRLPLAVALICDRQCHASCFVVSGSGQLVVLTLCHFLASSASLFGCIIAGFFGSSLRGQGHDFGGCNGDSKGGIGNHQGQNGIRSISMELSLVHVTIFVFWWLLFMDCSNVAWIDHAIRKFAI</sequence>
<dbReference type="STRING" id="4572.M7YMQ4"/>
<gene>
    <name evidence="2" type="ORF">TRIUR3_00784</name>
</gene>
<dbReference type="PANTHER" id="PTHR33207">
    <property type="entry name" value="F-BOX DOMAIN CONTAINING PROTEIN-RELATED"/>
    <property type="match status" value="1"/>
</dbReference>
<proteinExistence type="predicted"/>
<protein>
    <recommendedName>
        <fullName evidence="1">F-box protein AT5G49610-like beta-propeller domain-containing protein</fullName>
    </recommendedName>
</protein>
<dbReference type="EMBL" id="KD250474">
    <property type="protein sequence ID" value="EMS48612.1"/>
    <property type="molecule type" value="Genomic_DNA"/>
</dbReference>
<evidence type="ECO:0000313" key="2">
    <source>
        <dbReference type="EMBL" id="EMS48612.1"/>
    </source>
</evidence>
<dbReference type="InterPro" id="IPR056594">
    <property type="entry name" value="AT5G49610-like_b-prop"/>
</dbReference>
<feature type="domain" description="F-box protein AT5G49610-like beta-propeller" evidence="1">
    <location>
        <begin position="38"/>
        <end position="311"/>
    </location>
</feature>
<organism evidence="2">
    <name type="scientific">Triticum urartu</name>
    <name type="common">Red wild einkorn</name>
    <name type="synonym">Crithodium urartu</name>
    <dbReference type="NCBI Taxonomy" id="4572"/>
    <lineage>
        <taxon>Eukaryota</taxon>
        <taxon>Viridiplantae</taxon>
        <taxon>Streptophyta</taxon>
        <taxon>Embryophyta</taxon>
        <taxon>Tracheophyta</taxon>
        <taxon>Spermatophyta</taxon>
        <taxon>Magnoliopsida</taxon>
        <taxon>Liliopsida</taxon>
        <taxon>Poales</taxon>
        <taxon>Poaceae</taxon>
        <taxon>BOP clade</taxon>
        <taxon>Pooideae</taxon>
        <taxon>Triticodae</taxon>
        <taxon>Triticeae</taxon>
        <taxon>Triticinae</taxon>
        <taxon>Triticum</taxon>
    </lineage>
</organism>
<dbReference type="eggNOG" id="KOG3003">
    <property type="taxonomic scope" value="Eukaryota"/>
</dbReference>
<dbReference type="Pfam" id="PF23635">
    <property type="entry name" value="Beta-prop_AT5G49610-like"/>
    <property type="match status" value="1"/>
</dbReference>
<dbReference type="OMA" id="WIDHAIR"/>
<reference evidence="2" key="1">
    <citation type="journal article" date="2013" name="Nature">
        <title>Draft genome of the wheat A-genome progenitor Triticum urartu.</title>
        <authorList>
            <person name="Ling H.Q."/>
            <person name="Zhao S."/>
            <person name="Liu D."/>
            <person name="Wang J."/>
            <person name="Sun H."/>
            <person name="Zhang C."/>
            <person name="Fan H."/>
            <person name="Li D."/>
            <person name="Dong L."/>
            <person name="Tao Y."/>
            <person name="Gao C."/>
            <person name="Wu H."/>
            <person name="Li Y."/>
            <person name="Cui Y."/>
            <person name="Guo X."/>
            <person name="Zheng S."/>
            <person name="Wang B."/>
            <person name="Yu K."/>
            <person name="Liang Q."/>
            <person name="Yang W."/>
            <person name="Lou X."/>
            <person name="Chen J."/>
            <person name="Feng M."/>
            <person name="Jian J."/>
            <person name="Zhang X."/>
            <person name="Luo G."/>
            <person name="Jiang Y."/>
            <person name="Liu J."/>
            <person name="Wang Z."/>
            <person name="Sha Y."/>
            <person name="Zhang B."/>
            <person name="Wu H."/>
            <person name="Tang D."/>
            <person name="Shen Q."/>
            <person name="Xue P."/>
            <person name="Zou S."/>
            <person name="Wang X."/>
            <person name="Liu X."/>
            <person name="Wang F."/>
            <person name="Yang Y."/>
            <person name="An X."/>
            <person name="Dong Z."/>
            <person name="Zhang K."/>
            <person name="Zhang X."/>
            <person name="Luo M.C."/>
            <person name="Dvorak J."/>
            <person name="Tong Y."/>
            <person name="Wang J."/>
            <person name="Yang H."/>
            <person name="Li Z."/>
            <person name="Wang D."/>
            <person name="Zhang A."/>
            <person name="Wang J."/>
        </authorList>
    </citation>
    <scope>NUCLEOTIDE SEQUENCE</scope>
</reference>
<name>M7YMQ4_TRIUA</name>
<dbReference type="AlphaFoldDB" id="M7YMQ4"/>
<evidence type="ECO:0000259" key="1">
    <source>
        <dbReference type="Pfam" id="PF23635"/>
    </source>
</evidence>
<accession>M7YMQ4</accession>